<dbReference type="EMBL" id="BK016197">
    <property type="protein sequence ID" value="DAG01711.1"/>
    <property type="molecule type" value="Genomic_DNA"/>
</dbReference>
<name>A0A8S5V522_9CAUD</name>
<proteinExistence type="predicted"/>
<accession>A0A8S5V522</accession>
<sequence length="139" mass="16064">MANIKFATGVESFDLNGKTTIEFNPTDSVIVEKIYATFEELDKKQDTYKTEVERCADKKEIFDIARRRDTEMREMIDGLFGKPICADLFGGMNVYAMADGLPVWCNLMLAIIDQIDTTFSREQKATNPRVKRYTEKWKK</sequence>
<protein>
    <submittedName>
        <fullName evidence="1">Tail assembly chaperone</fullName>
    </submittedName>
</protein>
<evidence type="ECO:0000313" key="1">
    <source>
        <dbReference type="EMBL" id="DAG01711.1"/>
    </source>
</evidence>
<organism evidence="1">
    <name type="scientific">Siphoviridae sp. ctSMg55</name>
    <dbReference type="NCBI Taxonomy" id="2825509"/>
    <lineage>
        <taxon>Viruses</taxon>
        <taxon>Duplodnaviria</taxon>
        <taxon>Heunggongvirae</taxon>
        <taxon>Uroviricota</taxon>
        <taxon>Caudoviricetes</taxon>
    </lineage>
</organism>
<reference evidence="1" key="1">
    <citation type="journal article" date="2021" name="Proc. Natl. Acad. Sci. U.S.A.">
        <title>A Catalog of Tens of Thousands of Viruses from Human Metagenomes Reveals Hidden Associations with Chronic Diseases.</title>
        <authorList>
            <person name="Tisza M.J."/>
            <person name="Buck C.B."/>
        </authorList>
    </citation>
    <scope>NUCLEOTIDE SEQUENCE</scope>
    <source>
        <strain evidence="1">CtSMg55</strain>
    </source>
</reference>